<name>A0AA91SSS0_9MYCO</name>
<keyword evidence="2" id="KW-1185">Reference proteome</keyword>
<protein>
    <submittedName>
        <fullName evidence="1">Cytochrome</fullName>
    </submittedName>
</protein>
<proteinExistence type="predicted"/>
<dbReference type="EMBL" id="NCXO01000005">
    <property type="protein sequence ID" value="OSC35202.1"/>
    <property type="molecule type" value="Genomic_DNA"/>
</dbReference>
<organism evidence="1 2">
    <name type="scientific">Mycolicibacillus koreensis</name>
    <dbReference type="NCBI Taxonomy" id="1069220"/>
    <lineage>
        <taxon>Bacteria</taxon>
        <taxon>Bacillati</taxon>
        <taxon>Actinomycetota</taxon>
        <taxon>Actinomycetes</taxon>
        <taxon>Mycobacteriales</taxon>
        <taxon>Mycobacteriaceae</taxon>
        <taxon>Mycolicibacillus</taxon>
    </lineage>
</organism>
<accession>A0AA91SSS0</accession>
<dbReference type="Proteomes" id="UP000193577">
    <property type="component" value="Unassembled WGS sequence"/>
</dbReference>
<sequence>MCAVAPAVNSFDRSICSEAHRFDPSRFDGIAARETNLTQALPPLSPDVNCG</sequence>
<gene>
    <name evidence="1" type="ORF">B8W67_03760</name>
</gene>
<comment type="caution">
    <text evidence="1">The sequence shown here is derived from an EMBL/GenBank/DDBJ whole genome shotgun (WGS) entry which is preliminary data.</text>
</comment>
<evidence type="ECO:0000313" key="1">
    <source>
        <dbReference type="EMBL" id="OSC35202.1"/>
    </source>
</evidence>
<evidence type="ECO:0000313" key="2">
    <source>
        <dbReference type="Proteomes" id="UP000193577"/>
    </source>
</evidence>
<dbReference type="AlphaFoldDB" id="A0AA91SSS0"/>
<reference evidence="1 2" key="1">
    <citation type="submission" date="2017-04" db="EMBL/GenBank/DDBJ databases">
        <title>The new phylogeny of genus Mycobacterium.</title>
        <authorList>
            <person name="Tortoli E."/>
            <person name="Trovato A."/>
            <person name="Cirillo D.M."/>
        </authorList>
    </citation>
    <scope>NUCLEOTIDE SEQUENCE [LARGE SCALE GENOMIC DNA]</scope>
    <source>
        <strain evidence="1 2">KCTC 19819</strain>
    </source>
</reference>